<gene>
    <name evidence="2" type="ORF">SAMN05421877_11183</name>
</gene>
<dbReference type="PANTHER" id="PTHR24133">
    <property type="entry name" value="ANKYRIN DOMAIN-CONTAINING"/>
    <property type="match status" value="1"/>
</dbReference>
<keyword evidence="1" id="KW-0040">ANK repeat</keyword>
<dbReference type="InterPro" id="IPR036770">
    <property type="entry name" value="Ankyrin_rpt-contain_sf"/>
</dbReference>
<dbReference type="Pfam" id="PF12796">
    <property type="entry name" value="Ank_2"/>
    <property type="match status" value="1"/>
</dbReference>
<evidence type="ECO:0000256" key="1">
    <source>
        <dbReference type="PROSITE-ProRule" id="PRU00023"/>
    </source>
</evidence>
<dbReference type="PROSITE" id="PS50088">
    <property type="entry name" value="ANK_REPEAT"/>
    <property type="match status" value="1"/>
</dbReference>
<dbReference type="AlphaFoldDB" id="A0A1H6BRH5"/>
<dbReference type="SUPFAM" id="SSF48403">
    <property type="entry name" value="Ankyrin repeat"/>
    <property type="match status" value="1"/>
</dbReference>
<dbReference type="SMART" id="SM00248">
    <property type="entry name" value="ANK"/>
    <property type="match status" value="7"/>
</dbReference>
<dbReference type="PROSITE" id="PS50297">
    <property type="entry name" value="ANK_REP_REGION"/>
    <property type="match status" value="1"/>
</dbReference>
<proteinExistence type="predicted"/>
<dbReference type="PANTHER" id="PTHR24133:SF40">
    <property type="entry name" value="ANKYRIN REPEAT DOMAIN 44"/>
    <property type="match status" value="1"/>
</dbReference>
<dbReference type="OrthoDB" id="5657095at2"/>
<evidence type="ECO:0000313" key="3">
    <source>
        <dbReference type="Proteomes" id="UP000236731"/>
    </source>
</evidence>
<dbReference type="RefSeq" id="WP_103907360.1">
    <property type="nucleotide sequence ID" value="NZ_CP049246.1"/>
</dbReference>
<reference evidence="3" key="1">
    <citation type="submission" date="2016-10" db="EMBL/GenBank/DDBJ databases">
        <authorList>
            <person name="Varghese N."/>
            <person name="Submissions S."/>
        </authorList>
    </citation>
    <scope>NUCLEOTIDE SEQUENCE [LARGE SCALE GENOMIC DNA]</scope>
    <source>
        <strain evidence="3">DSM 22361</strain>
    </source>
</reference>
<keyword evidence="3" id="KW-1185">Reference proteome</keyword>
<feature type="repeat" description="ANK" evidence="1">
    <location>
        <begin position="183"/>
        <end position="215"/>
    </location>
</feature>
<organism evidence="2 3">
    <name type="scientific">Sphingobacterium lactis</name>
    <dbReference type="NCBI Taxonomy" id="797291"/>
    <lineage>
        <taxon>Bacteria</taxon>
        <taxon>Pseudomonadati</taxon>
        <taxon>Bacteroidota</taxon>
        <taxon>Sphingobacteriia</taxon>
        <taxon>Sphingobacteriales</taxon>
        <taxon>Sphingobacteriaceae</taxon>
        <taxon>Sphingobacterium</taxon>
    </lineage>
</organism>
<dbReference type="Gene3D" id="1.25.40.20">
    <property type="entry name" value="Ankyrin repeat-containing domain"/>
    <property type="match status" value="3"/>
</dbReference>
<dbReference type="EMBL" id="FNUT01000011">
    <property type="protein sequence ID" value="SEG63283.1"/>
    <property type="molecule type" value="Genomic_DNA"/>
</dbReference>
<protein>
    <submittedName>
        <fullName evidence="2">Ankyrin repeat</fullName>
    </submittedName>
</protein>
<dbReference type="Proteomes" id="UP000236731">
    <property type="component" value="Unassembled WGS sequence"/>
</dbReference>
<dbReference type="InterPro" id="IPR052391">
    <property type="entry name" value="E3_Ligase-Neurotoxin"/>
</dbReference>
<name>A0A1H6BRH5_9SPHI</name>
<accession>A0A1H6BRH5</accession>
<evidence type="ECO:0000313" key="2">
    <source>
        <dbReference type="EMBL" id="SEG63283.1"/>
    </source>
</evidence>
<sequence>MLEKTPFIQAVESKNFEEAILLFNQGARIPDTAKSYDYPQFYDSILRNKGYDLLMAMADAGTIERDIYALDDWNNSIFSSLLNVRNADEDYLVFLKEFVAGSENINDEVNGHTLLSYAIEKSVNPSIFQALIEAGCSVNFRTNAEDNLLHLIIKKHGITPDNLETYTQILLAEGVDINDTNKVEQTALHLALNSNKKSIVDTLLAHGAQPNLQDSNGISAYHIAIAHKFDLEVYDRLSQYETMDFEQRNIDGVKALHEYLRMIQGQQEEHPKLLLRLLEDGADLTSTSPHYQREVSGWDWIAKKKASLFEQVLAHQDIDIDHQDDTGNTLLHKVVSVDSNHDQQVARETYKKVKKLLDLGASPNLTNNAEQTPMMIAAEDNLKNKTVELLLLAQQKEN</sequence>
<dbReference type="InterPro" id="IPR002110">
    <property type="entry name" value="Ankyrin_rpt"/>
</dbReference>